<dbReference type="VEuPathDB" id="FungiDB:PC9H_002304"/>
<feature type="region of interest" description="Disordered" evidence="1">
    <location>
        <begin position="432"/>
        <end position="495"/>
    </location>
</feature>
<comment type="caution">
    <text evidence="2">The sequence shown here is derived from an EMBL/GenBank/DDBJ whole genome shotgun (WGS) entry which is preliminary data.</text>
</comment>
<dbReference type="GeneID" id="59372145"/>
<dbReference type="RefSeq" id="XP_036626566.1">
    <property type="nucleotide sequence ID" value="XM_036771945.1"/>
</dbReference>
<dbReference type="AlphaFoldDB" id="A0A8H6ZKN3"/>
<accession>A0A8H6ZKN3</accession>
<organism evidence="2 3">
    <name type="scientific">Pleurotus ostreatus</name>
    <name type="common">Oyster mushroom</name>
    <name type="synonym">White-rot fungus</name>
    <dbReference type="NCBI Taxonomy" id="5322"/>
    <lineage>
        <taxon>Eukaryota</taxon>
        <taxon>Fungi</taxon>
        <taxon>Dikarya</taxon>
        <taxon>Basidiomycota</taxon>
        <taxon>Agaricomycotina</taxon>
        <taxon>Agaricomycetes</taxon>
        <taxon>Agaricomycetidae</taxon>
        <taxon>Agaricales</taxon>
        <taxon>Pleurotineae</taxon>
        <taxon>Pleurotaceae</taxon>
        <taxon>Pleurotus</taxon>
    </lineage>
</organism>
<proteinExistence type="predicted"/>
<dbReference type="PANTHER" id="PTHR28153">
    <property type="entry name" value="PROTEIN, PUTATIVE-RELATED"/>
    <property type="match status" value="1"/>
</dbReference>
<reference evidence="2" key="1">
    <citation type="submission" date="2019-07" db="EMBL/GenBank/DDBJ databases">
        <authorList>
            <person name="Palmer J.M."/>
        </authorList>
    </citation>
    <scope>NUCLEOTIDE SEQUENCE</scope>
    <source>
        <strain evidence="2">PC9</strain>
    </source>
</reference>
<evidence type="ECO:0000313" key="3">
    <source>
        <dbReference type="Proteomes" id="UP000623687"/>
    </source>
</evidence>
<dbReference type="PANTHER" id="PTHR28153:SF1">
    <property type="entry name" value="DUF4484 DOMAIN-CONTAINING PROTEIN"/>
    <property type="match status" value="1"/>
</dbReference>
<evidence type="ECO:0000313" key="2">
    <source>
        <dbReference type="EMBL" id="KAF7419712.1"/>
    </source>
</evidence>
<feature type="compositionally biased region" description="Polar residues" evidence="1">
    <location>
        <begin position="446"/>
        <end position="457"/>
    </location>
</feature>
<dbReference type="EMBL" id="JACETU010000010">
    <property type="protein sequence ID" value="KAF7419712.1"/>
    <property type="molecule type" value="Genomic_DNA"/>
</dbReference>
<gene>
    <name evidence="2" type="ORF">PC9H_002304</name>
</gene>
<evidence type="ECO:0008006" key="4">
    <source>
        <dbReference type="Google" id="ProtNLM"/>
    </source>
</evidence>
<dbReference type="Pfam" id="PF09804">
    <property type="entry name" value="DENND11"/>
    <property type="match status" value="1"/>
</dbReference>
<dbReference type="Proteomes" id="UP000623687">
    <property type="component" value="Unassembled WGS sequence"/>
</dbReference>
<dbReference type="InterPro" id="IPR053056">
    <property type="entry name" value="Lipid_Metab_Assoc_Protein"/>
</dbReference>
<evidence type="ECO:0000256" key="1">
    <source>
        <dbReference type="SAM" id="MobiDB-lite"/>
    </source>
</evidence>
<sequence length="589" mass="65233">MAKVDVPQDLVAVFHASFHPTKGNVIDWCIKASDELSLENLEFSALPSGLHLVDEDVVYFDKDGQHGVCVFRRRKTTEHGQRGFRLSSLGVLLAKSDRPRPWRHTSALKNLITIIYSKLEFSGILEPTEEDWEPAKQFFEERKVKRADLGGAGVWDGWSHDLYSLDPLLNPTLHLTHLLRILGPSSLTLYKHVLGRRRILILTLPPVEAACVLCHVAADLCFEEQVDYTSLHPGSSPDVLPRRLKGKSRQGISVLGMVTLNDLDRLVQEGQTGRGWIACTTDAIYLEKPSCYDLLINLTTLSPNKSTRPTFHVSKPILDATSSRGPTHRLSTIRFAWSDVRLWNEVDRLLQLDAENGGSHTCCAPPTTADAKSKLVTTWTDAWRVYEDVCIMCAGLWMGSWRNNSVMSYSSANGSGNWGSVRLEGDDDLTMRTVGAGIEGGPSAQPKKSSAMSTKSVGSPPATPRSSRHGKGRQEPSNNFVPETSPPEDTTCDRSDGQTLTTLALLQTFHAHTCFQLSQLEALLPSQSSSSSSSEPIYLSPKDVLSFELGPWSSLDARYLEWLAEEYAGGQRVVVRRGWRDMLGVLFGY</sequence>
<dbReference type="OrthoDB" id="2152680at2759"/>
<keyword evidence="3" id="KW-1185">Reference proteome</keyword>
<protein>
    <recommendedName>
        <fullName evidence="4">Protein LCHN</fullName>
    </recommendedName>
</protein>
<name>A0A8H6ZKN3_PLEOS</name>
<dbReference type="GO" id="GO:0005811">
    <property type="term" value="C:lipid droplet"/>
    <property type="evidence" value="ECO:0007669"/>
    <property type="project" value="TreeGrafter"/>
</dbReference>
<dbReference type="InterPro" id="IPR018626">
    <property type="entry name" value="LCHN/Anr2"/>
</dbReference>